<accession>A0A6J4IY24</accession>
<evidence type="ECO:0000256" key="1">
    <source>
        <dbReference type="SAM" id="MobiDB-lite"/>
    </source>
</evidence>
<dbReference type="GO" id="GO:0016787">
    <property type="term" value="F:hydrolase activity"/>
    <property type="evidence" value="ECO:0007669"/>
    <property type="project" value="UniProtKB-KW"/>
</dbReference>
<dbReference type="AlphaFoldDB" id="A0A6J4IY24"/>
<keyword evidence="2" id="KW-0378">Hydrolase</keyword>
<feature type="compositionally biased region" description="Gly residues" evidence="1">
    <location>
        <begin position="175"/>
        <end position="191"/>
    </location>
</feature>
<feature type="non-terminal residue" evidence="2">
    <location>
        <position position="1"/>
    </location>
</feature>
<feature type="non-terminal residue" evidence="2">
    <location>
        <position position="399"/>
    </location>
</feature>
<sequence length="399" mass="42442">GGGTGVGSGTGPHPGAEHRAAAVGRPFQPNAPGGCHPDRGRQDRGRGAGRGARRAGPGRLRHRCAWLRGRAGPGRQPCPPGDRRLDPAAEPDGLGREQPPWRRHHHDLGRRGAPARAAERHRRAEGAGHHRPAGLLQRPPGRREGAGRGAGAGEGDGGERLRRARRRGRDPARGGRPGLGESGLRGSGDGRLGAQARHPEHHPYRRAIHPRQRVDRQGHGAGGGCRHHRPHQWRPYQPAGGACLRALRAQQSRDRVGAQRQRAGGDRGCAGGARPRPAASGHPRHGQPGGLGRATARHSADDLAALLARRYRASTGLRHGDGQHGAHPQPRCRADRDGAGGGSRLPRPGAAHGGAGPAAQHRAGRHPRYRRGDDRWRDALRPQPQHPAGRTRPRNARAL</sequence>
<evidence type="ECO:0000313" key="2">
    <source>
        <dbReference type="EMBL" id="CAA9264967.1"/>
    </source>
</evidence>
<feature type="compositionally biased region" description="Basic and acidic residues" evidence="1">
    <location>
        <begin position="36"/>
        <end position="46"/>
    </location>
</feature>
<feature type="region of interest" description="Disordered" evidence="1">
    <location>
        <begin position="250"/>
        <end position="297"/>
    </location>
</feature>
<dbReference type="EMBL" id="CADCTD010000126">
    <property type="protein sequence ID" value="CAA9264967.1"/>
    <property type="molecule type" value="Genomic_DNA"/>
</dbReference>
<organism evidence="2">
    <name type="scientific">uncultured Craurococcus sp</name>
    <dbReference type="NCBI Taxonomy" id="1135998"/>
    <lineage>
        <taxon>Bacteria</taxon>
        <taxon>Pseudomonadati</taxon>
        <taxon>Pseudomonadota</taxon>
        <taxon>Alphaproteobacteria</taxon>
        <taxon>Acetobacterales</taxon>
        <taxon>Acetobacteraceae</taxon>
        <taxon>Craurococcus</taxon>
        <taxon>environmental samples</taxon>
    </lineage>
</organism>
<proteinExistence type="predicted"/>
<feature type="region of interest" description="Disordered" evidence="1">
    <location>
        <begin position="1"/>
        <end position="237"/>
    </location>
</feature>
<gene>
    <name evidence="2" type="ORF">AVDCRST_MAG27-3290</name>
</gene>
<feature type="region of interest" description="Disordered" evidence="1">
    <location>
        <begin position="316"/>
        <end position="399"/>
    </location>
</feature>
<protein>
    <submittedName>
        <fullName evidence="2">Amidohydrolase domain protein</fullName>
    </submittedName>
</protein>
<feature type="compositionally biased region" description="Basic and acidic residues" evidence="1">
    <location>
        <begin position="370"/>
        <end position="380"/>
    </location>
</feature>
<name>A0A6J4IY24_9PROT</name>
<reference evidence="2" key="1">
    <citation type="submission" date="2020-02" db="EMBL/GenBank/DDBJ databases">
        <authorList>
            <person name="Meier V. D."/>
        </authorList>
    </citation>
    <scope>NUCLEOTIDE SEQUENCE</scope>
    <source>
        <strain evidence="2">AVDCRST_MAG27</strain>
    </source>
</reference>
<feature type="compositionally biased region" description="Gly residues" evidence="1">
    <location>
        <begin position="1"/>
        <end position="12"/>
    </location>
</feature>
<feature type="compositionally biased region" description="Basic residues" evidence="1">
    <location>
        <begin position="389"/>
        <end position="399"/>
    </location>
</feature>